<evidence type="ECO:0000256" key="2">
    <source>
        <dbReference type="ARBA" id="ARBA00022801"/>
    </source>
</evidence>
<dbReference type="EMBL" id="JACBZI010000001">
    <property type="protein sequence ID" value="NYI11350.1"/>
    <property type="molecule type" value="Genomic_DNA"/>
</dbReference>
<dbReference type="PANTHER" id="PTHR22946">
    <property type="entry name" value="DIENELACTONE HYDROLASE DOMAIN-CONTAINING PROTEIN-RELATED"/>
    <property type="match status" value="1"/>
</dbReference>
<name>A0A7Z0C2Y8_9ACTN</name>
<dbReference type="GO" id="GO:0004177">
    <property type="term" value="F:aminopeptidase activity"/>
    <property type="evidence" value="ECO:0007669"/>
    <property type="project" value="UniProtKB-KW"/>
</dbReference>
<feature type="compositionally biased region" description="Low complexity" evidence="3">
    <location>
        <begin position="40"/>
        <end position="54"/>
    </location>
</feature>
<evidence type="ECO:0000313" key="7">
    <source>
        <dbReference type="Proteomes" id="UP000537326"/>
    </source>
</evidence>
<accession>A0A7Z0C2Y8</accession>
<evidence type="ECO:0000256" key="1">
    <source>
        <dbReference type="ARBA" id="ARBA00008645"/>
    </source>
</evidence>
<reference evidence="6 7" key="1">
    <citation type="submission" date="2020-07" db="EMBL/GenBank/DDBJ databases">
        <title>Sequencing the genomes of 1000 actinobacteria strains.</title>
        <authorList>
            <person name="Klenk H.-P."/>
        </authorList>
    </citation>
    <scope>NUCLEOTIDE SEQUENCE [LARGE SCALE GENOMIC DNA]</scope>
    <source>
        <strain evidence="6 7">DSM 18248</strain>
    </source>
</reference>
<gene>
    <name evidence="6" type="ORF">BKA05_002865</name>
</gene>
<evidence type="ECO:0000259" key="5">
    <source>
        <dbReference type="Pfam" id="PF00326"/>
    </source>
</evidence>
<comment type="similarity">
    <text evidence="1">Belongs to the AB hydrolase superfamily.</text>
</comment>
<dbReference type="AlphaFoldDB" id="A0A7Z0C2Y8"/>
<comment type="caution">
    <text evidence="6">The sequence shown here is derived from an EMBL/GenBank/DDBJ whole genome shotgun (WGS) entry which is preliminary data.</text>
</comment>
<dbReference type="GO" id="GO:0052689">
    <property type="term" value="F:carboxylic ester hydrolase activity"/>
    <property type="evidence" value="ECO:0007669"/>
    <property type="project" value="UniProtKB-ARBA"/>
</dbReference>
<keyword evidence="7" id="KW-1185">Reference proteome</keyword>
<organism evidence="6 7">
    <name type="scientific">Nocardioides marinus</name>
    <dbReference type="NCBI Taxonomy" id="374514"/>
    <lineage>
        <taxon>Bacteria</taxon>
        <taxon>Bacillati</taxon>
        <taxon>Actinomycetota</taxon>
        <taxon>Actinomycetes</taxon>
        <taxon>Propionibacteriales</taxon>
        <taxon>Nocardioidaceae</taxon>
        <taxon>Nocardioides</taxon>
    </lineage>
</organism>
<evidence type="ECO:0000256" key="4">
    <source>
        <dbReference type="SAM" id="SignalP"/>
    </source>
</evidence>
<feature type="region of interest" description="Disordered" evidence="3">
    <location>
        <begin position="25"/>
        <end position="91"/>
    </location>
</feature>
<keyword evidence="6" id="KW-0645">Protease</keyword>
<dbReference type="InterPro" id="IPR050261">
    <property type="entry name" value="FrsA_esterase"/>
</dbReference>
<dbReference type="Pfam" id="PF00326">
    <property type="entry name" value="Peptidase_S9"/>
    <property type="match status" value="1"/>
</dbReference>
<dbReference type="InterPro" id="IPR029058">
    <property type="entry name" value="AB_hydrolase_fold"/>
</dbReference>
<feature type="compositionally biased region" description="Low complexity" evidence="3">
    <location>
        <begin position="64"/>
        <end position="73"/>
    </location>
</feature>
<dbReference type="Gene3D" id="3.40.50.1820">
    <property type="entry name" value="alpha/beta hydrolase"/>
    <property type="match status" value="1"/>
</dbReference>
<keyword evidence="6" id="KW-0031">Aminopeptidase</keyword>
<dbReference type="InterPro" id="IPR001375">
    <property type="entry name" value="Peptidase_S9_cat"/>
</dbReference>
<feature type="signal peptide" evidence="4">
    <location>
        <begin position="1"/>
        <end position="32"/>
    </location>
</feature>
<proteinExistence type="inferred from homology"/>
<keyword evidence="2" id="KW-0378">Hydrolase</keyword>
<sequence length="373" mass="40398">MRLPRGWIRPVTTYAAGLALLAPLGACSSDSAGPSADPRPSTTVPTAPADTPTSEPTDEPSDQPTGDPTGDPTGEPEPEETLPPVRDPQSLPALMREDVRGGGLRTTAQLAETDRWTGYAAAYRVNGATVTGELLVPKGEGPFPALVLSHGYIDPAIYTLGRGMSREQEWFAAAGFVVLHTDYRGHAGSDPVSPMGRETRLVYTRDAIGAVKALKRMDYVDPDRTAFVGRSMGGGVTLNAIVAEPDLVDAAVVFASVSSRFVDNLRQFTEPNRPDGARAFYDEHGTPEESPRFYRDLSSRTFFDRVEVPVMLHHGTADDTCPPAWSRQTDRLLRAAGARSTLVEWPGEGHAFGPRFADSMRRTVAFLRRHLEV</sequence>
<dbReference type="GO" id="GO:0006508">
    <property type="term" value="P:proteolysis"/>
    <property type="evidence" value="ECO:0007669"/>
    <property type="project" value="InterPro"/>
</dbReference>
<dbReference type="Proteomes" id="UP000537326">
    <property type="component" value="Unassembled WGS sequence"/>
</dbReference>
<dbReference type="RefSeq" id="WP_179532050.1">
    <property type="nucleotide sequence ID" value="NZ_BAAAPP010000008.1"/>
</dbReference>
<feature type="chain" id="PRO_5038445483" evidence="4">
    <location>
        <begin position="33"/>
        <end position="373"/>
    </location>
</feature>
<protein>
    <submittedName>
        <fullName evidence="6">Dipeptidyl aminopeptidase/acylaminoacyl peptidase</fullName>
    </submittedName>
</protein>
<evidence type="ECO:0000313" key="6">
    <source>
        <dbReference type="EMBL" id="NYI11350.1"/>
    </source>
</evidence>
<evidence type="ECO:0000256" key="3">
    <source>
        <dbReference type="SAM" id="MobiDB-lite"/>
    </source>
</evidence>
<dbReference type="GO" id="GO:0008236">
    <property type="term" value="F:serine-type peptidase activity"/>
    <property type="evidence" value="ECO:0007669"/>
    <property type="project" value="InterPro"/>
</dbReference>
<dbReference type="PANTHER" id="PTHR22946:SF9">
    <property type="entry name" value="POLYKETIDE TRANSFERASE AF380"/>
    <property type="match status" value="1"/>
</dbReference>
<dbReference type="SUPFAM" id="SSF53474">
    <property type="entry name" value="alpha/beta-Hydrolases"/>
    <property type="match status" value="1"/>
</dbReference>
<keyword evidence="4" id="KW-0732">Signal</keyword>
<feature type="domain" description="Peptidase S9 prolyl oligopeptidase catalytic" evidence="5">
    <location>
        <begin position="165"/>
        <end position="371"/>
    </location>
</feature>